<evidence type="ECO:0000256" key="1">
    <source>
        <dbReference type="SAM" id="MobiDB-lite"/>
    </source>
</evidence>
<proteinExistence type="predicted"/>
<dbReference type="EMBL" id="JAZAVK010000066">
    <property type="protein sequence ID" value="KAK7426450.1"/>
    <property type="molecule type" value="Genomic_DNA"/>
</dbReference>
<sequence length="160" mass="17824">MREAGTLPATVHYEPDEDIDMNHSSSSPPKQATGEDVERVADRLKETSETLASHGELIKENDSMINYCGNSLYQLEQEFKCHKKTLDDYKAEWEKKFKDIQSLASKAIGETLAAKAASADHVAKLSAETLEVKQRVAWLEPIVDQRMVDETIKGVDGMGL</sequence>
<comment type="caution">
    <text evidence="2">The sequence shown here is derived from an EMBL/GenBank/DDBJ whole genome shotgun (WGS) entry which is preliminary data.</text>
</comment>
<name>A0ABR1HYU8_9HYPO</name>
<feature type="region of interest" description="Disordered" evidence="1">
    <location>
        <begin position="1"/>
        <end position="38"/>
    </location>
</feature>
<dbReference type="Proteomes" id="UP001498421">
    <property type="component" value="Unassembled WGS sequence"/>
</dbReference>
<accession>A0ABR1HYU8</accession>
<keyword evidence="3" id="KW-1185">Reference proteome</keyword>
<reference evidence="2 3" key="1">
    <citation type="journal article" date="2025" name="Microbiol. Resour. Announc.">
        <title>Draft genome sequences for Neonectria magnoliae and Neonectria punicea, canker pathogens of Liriodendron tulipifera and Acer saccharum in West Virginia.</title>
        <authorList>
            <person name="Petronek H.M."/>
            <person name="Kasson M.T."/>
            <person name="Metheny A.M."/>
            <person name="Stauder C.M."/>
            <person name="Lovett B."/>
            <person name="Lynch S.C."/>
            <person name="Garnas J.R."/>
            <person name="Kasson L.R."/>
            <person name="Stajich J.E."/>
        </authorList>
    </citation>
    <scope>NUCLEOTIDE SEQUENCE [LARGE SCALE GENOMIC DNA]</scope>
    <source>
        <strain evidence="2 3">NRRL 64651</strain>
    </source>
</reference>
<protein>
    <submittedName>
        <fullName evidence="2">Uncharacterized protein</fullName>
    </submittedName>
</protein>
<gene>
    <name evidence="2" type="ORF">QQZ08_007045</name>
</gene>
<evidence type="ECO:0000313" key="2">
    <source>
        <dbReference type="EMBL" id="KAK7426450.1"/>
    </source>
</evidence>
<organism evidence="2 3">
    <name type="scientific">Neonectria magnoliae</name>
    <dbReference type="NCBI Taxonomy" id="2732573"/>
    <lineage>
        <taxon>Eukaryota</taxon>
        <taxon>Fungi</taxon>
        <taxon>Dikarya</taxon>
        <taxon>Ascomycota</taxon>
        <taxon>Pezizomycotina</taxon>
        <taxon>Sordariomycetes</taxon>
        <taxon>Hypocreomycetidae</taxon>
        <taxon>Hypocreales</taxon>
        <taxon>Nectriaceae</taxon>
        <taxon>Neonectria</taxon>
    </lineage>
</organism>
<evidence type="ECO:0000313" key="3">
    <source>
        <dbReference type="Proteomes" id="UP001498421"/>
    </source>
</evidence>